<dbReference type="AlphaFoldDB" id="A0A7S0C0S0"/>
<protein>
    <submittedName>
        <fullName evidence="2">Uncharacterized protein</fullName>
    </submittedName>
</protein>
<organism evidence="2">
    <name type="scientific">Proboscia inermis</name>
    <dbReference type="NCBI Taxonomy" id="420281"/>
    <lineage>
        <taxon>Eukaryota</taxon>
        <taxon>Sar</taxon>
        <taxon>Stramenopiles</taxon>
        <taxon>Ochrophyta</taxon>
        <taxon>Bacillariophyta</taxon>
        <taxon>Coscinodiscophyceae</taxon>
        <taxon>Rhizosoleniophycidae</taxon>
        <taxon>Rhizosoleniales</taxon>
        <taxon>Rhizosoleniaceae</taxon>
        <taxon>Proboscia</taxon>
    </lineage>
</organism>
<evidence type="ECO:0000313" key="2">
    <source>
        <dbReference type="EMBL" id="CAD8409379.1"/>
    </source>
</evidence>
<name>A0A7S0C0S0_9STRA</name>
<accession>A0A7S0C0S0</accession>
<dbReference type="EMBL" id="HBEL01011578">
    <property type="protein sequence ID" value="CAD8409379.1"/>
    <property type="molecule type" value="Transcribed_RNA"/>
</dbReference>
<feature type="compositionally biased region" description="Low complexity" evidence="1">
    <location>
        <begin position="170"/>
        <end position="181"/>
    </location>
</feature>
<sequence length="335" mass="36365">MNDKERCYVTRLLNHEFSNDYHAYSNNSISNNFGNLQTLCKTTVTTPINKRGGGRVMVAKPNAVAVYVVERLPFVGYVREEVRARSHAMERRRHAIQRRLGALHELPKYQPQNYLCKKLTKISKLTRRASTRAFRDMKEEIAVNDVEGTRGLKESEIATQVEAMENTTMSNNSNLSLQESNNVRDDTDDDGDDSCAGVDDGSASGSEKKRKKNEGNIWESSASSAFDNGHTCVGDGSESASNNNVVDGLGSLLTSNSKAVTGLVINPIDDVSLRNVTRPSSSSSSSSSSFSSANSSINKIVDHINNTSGGNSSSNGTTTPTRLNLAPRPAVPSLL</sequence>
<feature type="region of interest" description="Disordered" evidence="1">
    <location>
        <begin position="302"/>
        <end position="335"/>
    </location>
</feature>
<feature type="region of interest" description="Disordered" evidence="1">
    <location>
        <begin position="164"/>
        <end position="239"/>
    </location>
</feature>
<feature type="compositionally biased region" description="Low complexity" evidence="1">
    <location>
        <begin position="305"/>
        <end position="319"/>
    </location>
</feature>
<proteinExistence type="predicted"/>
<reference evidence="2" key="1">
    <citation type="submission" date="2021-01" db="EMBL/GenBank/DDBJ databases">
        <authorList>
            <person name="Corre E."/>
            <person name="Pelletier E."/>
            <person name="Niang G."/>
            <person name="Scheremetjew M."/>
            <person name="Finn R."/>
            <person name="Kale V."/>
            <person name="Holt S."/>
            <person name="Cochrane G."/>
            <person name="Meng A."/>
            <person name="Brown T."/>
            <person name="Cohen L."/>
        </authorList>
    </citation>
    <scope>NUCLEOTIDE SEQUENCE</scope>
    <source>
        <strain evidence="2">CCAP1064/1</strain>
    </source>
</reference>
<evidence type="ECO:0000256" key="1">
    <source>
        <dbReference type="SAM" id="MobiDB-lite"/>
    </source>
</evidence>
<gene>
    <name evidence="2" type="ORF">PINE0816_LOCUS5502</name>
</gene>
<feature type="compositionally biased region" description="Low complexity" evidence="1">
    <location>
        <begin position="194"/>
        <end position="205"/>
    </location>
</feature>